<dbReference type="InterPro" id="IPR042214">
    <property type="entry name" value="TruD_catalytic"/>
</dbReference>
<sequence length="201" mass="23463">MDVQCIFSRYIVDIALGMYVYTYPEFCEEEVQASVPRPWGFKVFEIVNGVDLEKADLENPEHPGNCDTTYVYVVEKVNVDSLTVCRELNKLLGCSRCELLGLKDAEALARQVAILRRCSRPMSSTELMYRNGYFKAVLWSCTDFLIHVGNRFYISIVFEEDRDVKAIQKRLESVQKHGYKFFELFWVPEVRYKETCDSSNW</sequence>
<reference evidence="1" key="1">
    <citation type="journal article" date="2020" name="mSystems">
        <title>Genome- and Community-Level Interaction Insights into Carbon Utilization and Element Cycling Functions of Hydrothermarchaeota in Hydrothermal Sediment.</title>
        <authorList>
            <person name="Zhou Z."/>
            <person name="Liu Y."/>
            <person name="Xu W."/>
            <person name="Pan J."/>
            <person name="Luo Z.H."/>
            <person name="Li M."/>
        </authorList>
    </citation>
    <scope>NUCLEOTIDE SEQUENCE [LARGE SCALE GENOMIC DNA]</scope>
    <source>
        <strain evidence="1">SpSt-16</strain>
    </source>
</reference>
<evidence type="ECO:0000313" key="1">
    <source>
        <dbReference type="EMBL" id="HEW53487.1"/>
    </source>
</evidence>
<accession>A0A7C2VMQ9</accession>
<dbReference type="InterPro" id="IPR001656">
    <property type="entry name" value="PsdUridine_synth_TruD"/>
</dbReference>
<dbReference type="EMBL" id="DSGT01000013">
    <property type="protein sequence ID" value="HEW53487.1"/>
    <property type="molecule type" value="Genomic_DNA"/>
</dbReference>
<gene>
    <name evidence="1" type="primary">truD</name>
    <name evidence="1" type="ORF">ENO77_04965</name>
</gene>
<dbReference type="GO" id="GO:0009982">
    <property type="term" value="F:pseudouridine synthase activity"/>
    <property type="evidence" value="ECO:0007669"/>
    <property type="project" value="InterPro"/>
</dbReference>
<dbReference type="Gene3D" id="3.30.2350.20">
    <property type="entry name" value="TruD, catalytic domain"/>
    <property type="match status" value="1"/>
</dbReference>
<comment type="caution">
    <text evidence="1">The sequence shown here is derived from an EMBL/GenBank/DDBJ whole genome shotgun (WGS) entry which is preliminary data.</text>
</comment>
<dbReference type="GO" id="GO:0003723">
    <property type="term" value="F:RNA binding"/>
    <property type="evidence" value="ECO:0007669"/>
    <property type="project" value="InterPro"/>
</dbReference>
<dbReference type="InterPro" id="IPR020103">
    <property type="entry name" value="PsdUridine_synth_cat_dom_sf"/>
</dbReference>
<organism evidence="1">
    <name type="scientific">Ignisphaera aggregans</name>
    <dbReference type="NCBI Taxonomy" id="334771"/>
    <lineage>
        <taxon>Archaea</taxon>
        <taxon>Thermoproteota</taxon>
        <taxon>Thermoprotei</taxon>
        <taxon>Desulfurococcales</taxon>
        <taxon>Desulfurococcaceae</taxon>
        <taxon>Ignisphaera</taxon>
    </lineage>
</organism>
<proteinExistence type="predicted"/>
<dbReference type="SUPFAM" id="SSF55120">
    <property type="entry name" value="Pseudouridine synthase"/>
    <property type="match status" value="1"/>
</dbReference>
<protein>
    <submittedName>
        <fullName evidence="1">tRNA pseudouridine(13) synthase TruD</fullName>
    </submittedName>
</protein>
<dbReference type="Pfam" id="PF01142">
    <property type="entry name" value="TruD"/>
    <property type="match status" value="1"/>
</dbReference>
<dbReference type="AlphaFoldDB" id="A0A7C2VMQ9"/>
<name>A0A7C2VMQ9_9CREN</name>
<dbReference type="GO" id="GO:0001522">
    <property type="term" value="P:pseudouridine synthesis"/>
    <property type="evidence" value="ECO:0007669"/>
    <property type="project" value="InterPro"/>
</dbReference>